<comment type="caution">
    <text evidence="6">The sequence shown here is derived from an EMBL/GenBank/DDBJ whole genome shotgun (WGS) entry which is preliminary data.</text>
</comment>
<proteinExistence type="inferred from homology"/>
<sequence>MGQHITGYLQGPQSAQIFYQAWRPARSPDAVVAIAHGLGGHSGQFRSVGEAWVRENLAVFCHDFRGHGLSKGQRAYIRCWEEYVSDLALLLGEVSAQYPNSPCFLWGHSLGGVIALDAVLQGRLPVRGLILTAPAIGQTGIPAAKLWLGRILSAVLPRFSLNVGLEPRSCSRDPAVVQQYETDPLHHTLGTARLSTEYLKAVERIHQQAPRLQTPLLLLHGGGDRITSPRSSQQFYDQLTVSDRLMIRYPHAFHELHLDINRAQVLADILDWIRSHLLTPKTVT</sequence>
<dbReference type="SUPFAM" id="SSF53474">
    <property type="entry name" value="alpha/beta-Hydrolases"/>
    <property type="match status" value="1"/>
</dbReference>
<evidence type="ECO:0000259" key="5">
    <source>
        <dbReference type="Pfam" id="PF12146"/>
    </source>
</evidence>
<protein>
    <recommendedName>
        <fullName evidence="4">Monoacylglycerol lipase</fullName>
        <ecNumber evidence="3">3.1.1.23</ecNumber>
    </recommendedName>
</protein>
<evidence type="ECO:0000256" key="3">
    <source>
        <dbReference type="ARBA" id="ARBA00013254"/>
    </source>
</evidence>
<dbReference type="EMBL" id="JTHE03000058">
    <property type="protein sequence ID" value="MCM1983186.1"/>
    <property type="molecule type" value="Genomic_DNA"/>
</dbReference>
<evidence type="ECO:0000313" key="7">
    <source>
        <dbReference type="Proteomes" id="UP000031561"/>
    </source>
</evidence>
<dbReference type="InterPro" id="IPR022742">
    <property type="entry name" value="Hydrolase_4"/>
</dbReference>
<dbReference type="FunFam" id="3.40.50.1820:FF:000117">
    <property type="entry name" value="Monoglyceride lipase, putative"/>
    <property type="match status" value="1"/>
</dbReference>
<dbReference type="Gene3D" id="3.40.50.1820">
    <property type="entry name" value="alpha/beta hydrolase"/>
    <property type="match status" value="1"/>
</dbReference>
<dbReference type="Proteomes" id="UP000031561">
    <property type="component" value="Unassembled WGS sequence"/>
</dbReference>
<evidence type="ECO:0000256" key="2">
    <source>
        <dbReference type="ARBA" id="ARBA00008645"/>
    </source>
</evidence>
<comment type="similarity">
    <text evidence="2">Belongs to the AB hydrolase superfamily.</text>
</comment>
<dbReference type="Pfam" id="PF12146">
    <property type="entry name" value="Hydrolase_4"/>
    <property type="match status" value="1"/>
</dbReference>
<name>A0ABD4T434_9CYAN</name>
<gene>
    <name evidence="6" type="ORF">QQ91_0010165</name>
</gene>
<keyword evidence="7" id="KW-1185">Reference proteome</keyword>
<feature type="domain" description="Serine aminopeptidase S33" evidence="5">
    <location>
        <begin position="27"/>
        <end position="259"/>
    </location>
</feature>
<dbReference type="GO" id="GO:0047372">
    <property type="term" value="F:monoacylglycerol lipase activity"/>
    <property type="evidence" value="ECO:0007669"/>
    <property type="project" value="UniProtKB-EC"/>
</dbReference>
<dbReference type="AlphaFoldDB" id="A0ABD4T434"/>
<dbReference type="RefSeq" id="WP_166282072.1">
    <property type="nucleotide sequence ID" value="NZ_JTHE03000058.1"/>
</dbReference>
<organism evidence="6 7">
    <name type="scientific">Lyngbya confervoides BDU141951</name>
    <dbReference type="NCBI Taxonomy" id="1574623"/>
    <lineage>
        <taxon>Bacteria</taxon>
        <taxon>Bacillati</taxon>
        <taxon>Cyanobacteriota</taxon>
        <taxon>Cyanophyceae</taxon>
        <taxon>Oscillatoriophycideae</taxon>
        <taxon>Oscillatoriales</taxon>
        <taxon>Microcoleaceae</taxon>
        <taxon>Lyngbya</taxon>
    </lineage>
</organism>
<dbReference type="InterPro" id="IPR029058">
    <property type="entry name" value="AB_hydrolase_fold"/>
</dbReference>
<dbReference type="EC" id="3.1.1.23" evidence="3"/>
<dbReference type="InterPro" id="IPR051044">
    <property type="entry name" value="MAG_DAG_Lipase"/>
</dbReference>
<accession>A0ABD4T434</accession>
<evidence type="ECO:0000256" key="1">
    <source>
        <dbReference type="ARBA" id="ARBA00001613"/>
    </source>
</evidence>
<dbReference type="PANTHER" id="PTHR11614">
    <property type="entry name" value="PHOSPHOLIPASE-RELATED"/>
    <property type="match status" value="1"/>
</dbReference>
<comment type="catalytic activity">
    <reaction evidence="1">
        <text>Hydrolyzes glycerol monoesters of long-chain fatty acids.</text>
        <dbReference type="EC" id="3.1.1.23"/>
    </reaction>
</comment>
<evidence type="ECO:0000313" key="6">
    <source>
        <dbReference type="EMBL" id="MCM1983186.1"/>
    </source>
</evidence>
<evidence type="ECO:0000256" key="4">
    <source>
        <dbReference type="ARBA" id="ARBA00071261"/>
    </source>
</evidence>
<reference evidence="6 7" key="1">
    <citation type="journal article" date="2015" name="Genome Announc.">
        <title>Draft Genome Sequence of Filamentous Marine Cyanobacterium Lyngbya confervoides Strain BDU141951.</title>
        <authorList>
            <person name="Chandrababunaidu M.M."/>
            <person name="Sen D."/>
            <person name="Tripathy S."/>
        </authorList>
    </citation>
    <scope>NUCLEOTIDE SEQUENCE [LARGE SCALE GENOMIC DNA]</scope>
    <source>
        <strain evidence="6 7">BDU141951</strain>
    </source>
</reference>